<comment type="subcellular location">
    <subcellularLocation>
        <location evidence="1 7">Cell outer membrane</location>
        <topology evidence="1 7">Multi-pass membrane protein</topology>
    </subcellularLocation>
</comment>
<dbReference type="KEGG" id="pseg:D3H65_04215"/>
<dbReference type="InterPro" id="IPR037066">
    <property type="entry name" value="Plug_dom_sf"/>
</dbReference>
<accession>A0A3B7MI19</accession>
<keyword evidence="8" id="KW-0732">Signal</keyword>
<evidence type="ECO:0000256" key="8">
    <source>
        <dbReference type="SAM" id="SignalP"/>
    </source>
</evidence>
<dbReference type="InterPro" id="IPR039426">
    <property type="entry name" value="TonB-dep_rcpt-like"/>
</dbReference>
<dbReference type="Gene3D" id="2.170.130.10">
    <property type="entry name" value="TonB-dependent receptor, plug domain"/>
    <property type="match status" value="1"/>
</dbReference>
<keyword evidence="11" id="KW-1185">Reference proteome</keyword>
<dbReference type="InterPro" id="IPR036942">
    <property type="entry name" value="Beta-barrel_TonB_sf"/>
</dbReference>
<gene>
    <name evidence="10" type="ORF">D3H65_04215</name>
</gene>
<dbReference type="InterPro" id="IPR023996">
    <property type="entry name" value="TonB-dep_OMP_SusC/RagA"/>
</dbReference>
<comment type="similarity">
    <text evidence="7">Belongs to the TonB-dependent receptor family.</text>
</comment>
<dbReference type="RefSeq" id="WP_119049065.1">
    <property type="nucleotide sequence ID" value="NZ_CP032157.1"/>
</dbReference>
<evidence type="ECO:0000256" key="6">
    <source>
        <dbReference type="ARBA" id="ARBA00023237"/>
    </source>
</evidence>
<keyword evidence="3 7" id="KW-1134">Transmembrane beta strand</keyword>
<dbReference type="AlphaFoldDB" id="A0A3B7MI19"/>
<dbReference type="SUPFAM" id="SSF56935">
    <property type="entry name" value="Porins"/>
    <property type="match status" value="1"/>
</dbReference>
<keyword evidence="2 7" id="KW-0813">Transport</keyword>
<evidence type="ECO:0000259" key="9">
    <source>
        <dbReference type="Pfam" id="PF07715"/>
    </source>
</evidence>
<evidence type="ECO:0000313" key="11">
    <source>
        <dbReference type="Proteomes" id="UP000263900"/>
    </source>
</evidence>
<dbReference type="EMBL" id="CP032157">
    <property type="protein sequence ID" value="AXY73227.1"/>
    <property type="molecule type" value="Genomic_DNA"/>
</dbReference>
<feature type="domain" description="TonB-dependent receptor plug" evidence="9">
    <location>
        <begin position="145"/>
        <end position="248"/>
    </location>
</feature>
<organism evidence="10 11">
    <name type="scientific">Paraflavitalea soli</name>
    <dbReference type="NCBI Taxonomy" id="2315862"/>
    <lineage>
        <taxon>Bacteria</taxon>
        <taxon>Pseudomonadati</taxon>
        <taxon>Bacteroidota</taxon>
        <taxon>Chitinophagia</taxon>
        <taxon>Chitinophagales</taxon>
        <taxon>Chitinophagaceae</taxon>
        <taxon>Paraflavitalea</taxon>
    </lineage>
</organism>
<name>A0A3B7MI19_9BACT</name>
<dbReference type="NCBIfam" id="TIGR04056">
    <property type="entry name" value="OMP_RagA_SusC"/>
    <property type="match status" value="1"/>
</dbReference>
<evidence type="ECO:0000256" key="5">
    <source>
        <dbReference type="ARBA" id="ARBA00023136"/>
    </source>
</evidence>
<dbReference type="Gene3D" id="2.40.170.20">
    <property type="entry name" value="TonB-dependent receptor, beta-barrel domain"/>
    <property type="match status" value="1"/>
</dbReference>
<dbReference type="NCBIfam" id="TIGR04057">
    <property type="entry name" value="SusC_RagA_signa"/>
    <property type="match status" value="1"/>
</dbReference>
<feature type="chain" id="PRO_5017727030" evidence="8">
    <location>
        <begin position="25"/>
        <end position="1052"/>
    </location>
</feature>
<reference evidence="10 11" key="1">
    <citation type="submission" date="2018-09" db="EMBL/GenBank/DDBJ databases">
        <title>Genome sequencing of strain 6GH32-13.</title>
        <authorList>
            <person name="Weon H.-Y."/>
            <person name="Heo J."/>
            <person name="Kwon S.-W."/>
        </authorList>
    </citation>
    <scope>NUCLEOTIDE SEQUENCE [LARGE SCALE GENOMIC DNA]</scope>
    <source>
        <strain evidence="10 11">5GH32-13</strain>
    </source>
</reference>
<sequence length="1052" mass="115926">MKKITAATARPLKLSMLVISGVLAGQTLFAAPSDHGVGHHFSPPYHIRKVADIVVKGTVSSANGPLAGVTVTVEGAATAVTTTDSGSYTITVPENGLLVFSYSGYAEQRIAVNKRSVINITMTATGKLEEVIVTGYRSQTRGAVIGSVSSVSGSEFANTPVDNLSNALAGRLSGATITQAAGTPGMESNIRIRAVGTINNATPLFVIDGVVSDKFAFDGLSPYEVENITILKDGASAAIYGSRAANGVILVTTKRGKEGTPKLSYNGLFGLQSPTKIPERLNAFEHASIINQQLQYTLVPATDARYYTQDELDYFKTHSWNWVDEMWKDPVTTQHSLDVSGGAKNVKYFLGGSYNKATGTFNNIDFQKLSVRGNVDVTVTKNLKISLDLNTETRNTNGPSWDVGNWRMEDLYKALMVRPAMVPPYVNGLPVGNWVEWHPGVVLTPSESGYNKRKWTGVNMIATVNYTVPFIKGLTARASINKYNRDIYNKQFNLPYNMTLFNTTGTNNHIVGDQAVGIRPRAAVEFLLSRNDKVNRYQFNAQLNYKRNFGKHGLDALLVYEQAEENTTWFSGQRNDFISSAIDQYAAGSTIGSIANGEQMNTARISYVGLASYNYDQKYLLEASFRYDGSVIFAPENRWGFFPSLSAGWRISNENFFSRVNFINDLKLRGSVGLLGNDQVGNFQWLQSYSIQPGAIFNDQSYGLKPGVLANRALTWEKSLNYNVGVDSRFLNSKVGFKLDLFYRHTYDILGKRELSLPSTLGADLPDENYQEIDSKGFEVEMDYSSSTGGKDAFNYYIRGNFGLATNKVMVLDEAQNIRAYQSQKGYNTGRIFGYRAVGILRTQKDLDALPAGYTILGVKPQLGMLNYADLRGPTSDEPDGKITADDREYIARYSSPPMNFGFSLGGSWKGLSVDILFQGVAGAKAMLPTAGRDVQARAEESSFKYWADSWTPDNPNGKYPGYRVTAYRTRFDESSFFLVDNSFLRLKNVTVSYNLPQNFIKPTGMKSARVYFTGSNLLMIYSGNNIYDPEMNNILSYPMMAGYSLGVNIGL</sequence>
<keyword evidence="10" id="KW-0675">Receptor</keyword>
<dbReference type="OrthoDB" id="601301at2"/>
<keyword evidence="6 7" id="KW-0998">Cell outer membrane</keyword>
<feature type="signal peptide" evidence="8">
    <location>
        <begin position="1"/>
        <end position="24"/>
    </location>
</feature>
<evidence type="ECO:0000256" key="4">
    <source>
        <dbReference type="ARBA" id="ARBA00022692"/>
    </source>
</evidence>
<protein>
    <submittedName>
        <fullName evidence="10">TonB-dependent receptor</fullName>
    </submittedName>
</protein>
<evidence type="ECO:0000256" key="1">
    <source>
        <dbReference type="ARBA" id="ARBA00004571"/>
    </source>
</evidence>
<dbReference type="InterPro" id="IPR008969">
    <property type="entry name" value="CarboxyPept-like_regulatory"/>
</dbReference>
<dbReference type="SUPFAM" id="SSF49464">
    <property type="entry name" value="Carboxypeptidase regulatory domain-like"/>
    <property type="match status" value="1"/>
</dbReference>
<dbReference type="Proteomes" id="UP000263900">
    <property type="component" value="Chromosome"/>
</dbReference>
<dbReference type="InterPro" id="IPR012910">
    <property type="entry name" value="Plug_dom"/>
</dbReference>
<dbReference type="InterPro" id="IPR023997">
    <property type="entry name" value="TonB-dep_OMP_SusC/RagA_CS"/>
</dbReference>
<evidence type="ECO:0000313" key="10">
    <source>
        <dbReference type="EMBL" id="AXY73227.1"/>
    </source>
</evidence>
<evidence type="ECO:0000256" key="3">
    <source>
        <dbReference type="ARBA" id="ARBA00022452"/>
    </source>
</evidence>
<dbReference type="PROSITE" id="PS52016">
    <property type="entry name" value="TONB_DEPENDENT_REC_3"/>
    <property type="match status" value="1"/>
</dbReference>
<dbReference type="GO" id="GO:0009279">
    <property type="term" value="C:cell outer membrane"/>
    <property type="evidence" value="ECO:0007669"/>
    <property type="project" value="UniProtKB-SubCell"/>
</dbReference>
<evidence type="ECO:0000256" key="2">
    <source>
        <dbReference type="ARBA" id="ARBA00022448"/>
    </source>
</evidence>
<dbReference type="Gene3D" id="2.60.40.1120">
    <property type="entry name" value="Carboxypeptidase-like, regulatory domain"/>
    <property type="match status" value="1"/>
</dbReference>
<dbReference type="Pfam" id="PF13715">
    <property type="entry name" value="CarbopepD_reg_2"/>
    <property type="match status" value="1"/>
</dbReference>
<evidence type="ECO:0000256" key="7">
    <source>
        <dbReference type="PROSITE-ProRule" id="PRU01360"/>
    </source>
</evidence>
<proteinExistence type="inferred from homology"/>
<keyword evidence="5 7" id="KW-0472">Membrane</keyword>
<keyword evidence="4 7" id="KW-0812">Transmembrane</keyword>
<dbReference type="Pfam" id="PF07715">
    <property type="entry name" value="Plug"/>
    <property type="match status" value="1"/>
</dbReference>